<sequence length="153" mass="17248">MTLSHDQELTWSISQVDRFFHETLMAQPISYTYPILQPYLLDPFIPPRAEICAIYVLYNKAVLGLLNGEIEHVHGLHYQQALRKSTELTDLETILDIGSLVVLSNASIGYSCYIGGSIEKLYALITYFSGKAGSDSDRDYFHAKKIVERMGLA</sequence>
<proteinExistence type="predicted"/>
<comment type="caution">
    <text evidence="1">The sequence shown here is derived from an EMBL/GenBank/DDBJ whole genome shotgun (WGS) entry which is preliminary data.</text>
</comment>
<evidence type="ECO:0000313" key="1">
    <source>
        <dbReference type="EMBL" id="MBM7840799.1"/>
    </source>
</evidence>
<gene>
    <name evidence="1" type="ORF">JOC54_004092</name>
</gene>
<protein>
    <submittedName>
        <fullName evidence="1">Uncharacterized protein</fullName>
    </submittedName>
</protein>
<accession>A0ABS2SZ45</accession>
<name>A0ABS2SZ45_9BACI</name>
<dbReference type="RefSeq" id="WP_204468614.1">
    <property type="nucleotide sequence ID" value="NZ_JAFBCV010000017.1"/>
</dbReference>
<keyword evidence="2" id="KW-1185">Reference proteome</keyword>
<reference evidence="1" key="1">
    <citation type="submission" date="2021-01" db="EMBL/GenBank/DDBJ databases">
        <title>Genomic Encyclopedia of Type Strains, Phase IV (KMG-IV): sequencing the most valuable type-strain genomes for metagenomic binning, comparative biology and taxonomic classification.</title>
        <authorList>
            <person name="Goeker M."/>
        </authorList>
    </citation>
    <scope>NUCLEOTIDE SEQUENCE</scope>
    <source>
        <strain evidence="1">DSM 21943</strain>
    </source>
</reference>
<evidence type="ECO:0000313" key="2">
    <source>
        <dbReference type="Proteomes" id="UP001179280"/>
    </source>
</evidence>
<organism evidence="1 2">
    <name type="scientific">Shouchella xiaoxiensis</name>
    <dbReference type="NCBI Taxonomy" id="766895"/>
    <lineage>
        <taxon>Bacteria</taxon>
        <taxon>Bacillati</taxon>
        <taxon>Bacillota</taxon>
        <taxon>Bacilli</taxon>
        <taxon>Bacillales</taxon>
        <taxon>Bacillaceae</taxon>
        <taxon>Shouchella</taxon>
    </lineage>
</organism>
<dbReference type="EMBL" id="JAFBCV010000017">
    <property type="protein sequence ID" value="MBM7840799.1"/>
    <property type="molecule type" value="Genomic_DNA"/>
</dbReference>
<dbReference type="Proteomes" id="UP001179280">
    <property type="component" value="Unassembled WGS sequence"/>
</dbReference>